<sequence length="560" mass="62774">MSLLTSTSSELDTIPKRLKYMSETWPDRELMVFYDGGNRQAYTALELYTLAGRFANRLRQNGFKRHDVIANTLPNSPERAVTDLGIFMAGCVMMHGQVLLSDGTDLFRNTRVSRCKGVIVSDDVTSSAWKLLEPYITEPSDTLFEKFTYHDAPCLTSAIVISRQSRGDKKPLLERFKQSEEDICVEAVSPGDLAAMFCTSGSTGCSKLVPRSHEDIIRVYVKFANDNFVGNGEPYTSILIPGWFGGFPGSAYCCGTTRILSDDYSLQGKLSASDILDMNLAEKCQILKLQPVQVQAIEEFSRSNGGLTCKLKCLQVGGQQVTKRQVRSMLQISERVHITYASTETSVISSCMAEEETCEDYKCGKLVKGVQLRIVDEEGRQCAPRELGNIYVKGEDVFKGYYNRLEDPDTIKAKAFTRDNWFITEDFGYLDEDENLFVLGRNKDAIIYGSVVFQPVWLENKLKEHPDVAEAILVPVSDPLTYHNICACILPRAESNLTEDDIKAYCESIVLPDLGYVPPNPGYYMILKKSFPWTTNSKPDKQKLRKMAEDAFGYIGKDAV</sequence>
<evidence type="ECO:0000259" key="1">
    <source>
        <dbReference type="Pfam" id="PF00501"/>
    </source>
</evidence>
<dbReference type="EMBL" id="CAXITT010000527">
    <property type="protein sequence ID" value="CAL1543137.1"/>
    <property type="molecule type" value="Genomic_DNA"/>
</dbReference>
<comment type="caution">
    <text evidence="3">The sequence shown here is derived from an EMBL/GenBank/DDBJ whole genome shotgun (WGS) entry which is preliminary data.</text>
</comment>
<keyword evidence="4" id="KW-1185">Reference proteome</keyword>
<dbReference type="InterPro" id="IPR020845">
    <property type="entry name" value="AMP-binding_CS"/>
</dbReference>
<gene>
    <name evidence="3" type="ORF">GSLYS_00016671001</name>
</gene>
<name>A0AAV2IE39_LYMST</name>
<feature type="domain" description="AMP-binding enzyme C-terminal" evidence="2">
    <location>
        <begin position="458"/>
        <end position="537"/>
    </location>
</feature>
<evidence type="ECO:0000259" key="2">
    <source>
        <dbReference type="Pfam" id="PF13193"/>
    </source>
</evidence>
<evidence type="ECO:0000313" key="4">
    <source>
        <dbReference type="Proteomes" id="UP001497497"/>
    </source>
</evidence>
<reference evidence="3 4" key="1">
    <citation type="submission" date="2024-04" db="EMBL/GenBank/DDBJ databases">
        <authorList>
            <consortium name="Genoscope - CEA"/>
            <person name="William W."/>
        </authorList>
    </citation>
    <scope>NUCLEOTIDE SEQUENCE [LARGE SCALE GENOMIC DNA]</scope>
</reference>
<protein>
    <submittedName>
        <fullName evidence="3">Uncharacterized protein</fullName>
    </submittedName>
</protein>
<organism evidence="3 4">
    <name type="scientific">Lymnaea stagnalis</name>
    <name type="common">Great pond snail</name>
    <name type="synonym">Helix stagnalis</name>
    <dbReference type="NCBI Taxonomy" id="6523"/>
    <lineage>
        <taxon>Eukaryota</taxon>
        <taxon>Metazoa</taxon>
        <taxon>Spiralia</taxon>
        <taxon>Lophotrochozoa</taxon>
        <taxon>Mollusca</taxon>
        <taxon>Gastropoda</taxon>
        <taxon>Heterobranchia</taxon>
        <taxon>Euthyneura</taxon>
        <taxon>Panpulmonata</taxon>
        <taxon>Hygrophila</taxon>
        <taxon>Lymnaeoidea</taxon>
        <taxon>Lymnaeidae</taxon>
        <taxon>Lymnaea</taxon>
    </lineage>
</organism>
<dbReference type="Proteomes" id="UP001497497">
    <property type="component" value="Unassembled WGS sequence"/>
</dbReference>
<dbReference type="InterPro" id="IPR025110">
    <property type="entry name" value="AMP-bd_C"/>
</dbReference>
<dbReference type="GO" id="GO:0016405">
    <property type="term" value="F:CoA-ligase activity"/>
    <property type="evidence" value="ECO:0007669"/>
    <property type="project" value="TreeGrafter"/>
</dbReference>
<dbReference type="PANTHER" id="PTHR24096">
    <property type="entry name" value="LONG-CHAIN-FATTY-ACID--COA LIGASE"/>
    <property type="match status" value="1"/>
</dbReference>
<dbReference type="InterPro" id="IPR000873">
    <property type="entry name" value="AMP-dep_synth/lig_dom"/>
</dbReference>
<dbReference type="SUPFAM" id="SSF56801">
    <property type="entry name" value="Acetyl-CoA synthetase-like"/>
    <property type="match status" value="1"/>
</dbReference>
<dbReference type="CDD" id="cd04433">
    <property type="entry name" value="AFD_class_I"/>
    <property type="match status" value="1"/>
</dbReference>
<dbReference type="InterPro" id="IPR045851">
    <property type="entry name" value="AMP-bd_C_sf"/>
</dbReference>
<dbReference type="Gene3D" id="3.30.300.30">
    <property type="match status" value="1"/>
</dbReference>
<feature type="domain" description="AMP-dependent synthetase/ligase" evidence="1">
    <location>
        <begin position="23"/>
        <end position="402"/>
    </location>
</feature>
<dbReference type="InterPro" id="IPR042099">
    <property type="entry name" value="ANL_N_sf"/>
</dbReference>
<dbReference type="Gene3D" id="3.40.50.12780">
    <property type="entry name" value="N-terminal domain of ligase-like"/>
    <property type="match status" value="1"/>
</dbReference>
<dbReference type="AlphaFoldDB" id="A0AAV2IE39"/>
<accession>A0AAV2IE39</accession>
<dbReference type="Pfam" id="PF13193">
    <property type="entry name" value="AMP-binding_C"/>
    <property type="match status" value="1"/>
</dbReference>
<evidence type="ECO:0000313" key="3">
    <source>
        <dbReference type="EMBL" id="CAL1543137.1"/>
    </source>
</evidence>
<dbReference type="Pfam" id="PF00501">
    <property type="entry name" value="AMP-binding"/>
    <property type="match status" value="1"/>
</dbReference>
<proteinExistence type="predicted"/>
<dbReference type="PROSITE" id="PS00455">
    <property type="entry name" value="AMP_BINDING"/>
    <property type="match status" value="1"/>
</dbReference>